<protein>
    <submittedName>
        <fullName evidence="4">Sulfatase</fullName>
    </submittedName>
</protein>
<dbReference type="Gene3D" id="3.40.720.10">
    <property type="entry name" value="Alkaline Phosphatase, subunit A"/>
    <property type="match status" value="1"/>
</dbReference>
<reference evidence="4 5" key="1">
    <citation type="submission" date="2022-09" db="EMBL/GenBank/DDBJ databases">
        <title>Enrichment on poylsaccharides allowed isolation of novel metabolic and taxonomic groups of Haloarchaea.</title>
        <authorList>
            <person name="Sorokin D.Y."/>
            <person name="Elcheninov A.G."/>
            <person name="Khizhniak T.V."/>
            <person name="Kolganova T.V."/>
            <person name="Kublanov I.V."/>
        </authorList>
    </citation>
    <scope>NUCLEOTIDE SEQUENCE [LARGE SCALE GENOMIC DNA]</scope>
    <source>
        <strain evidence="4 5">AArc-curdl1</strain>
    </source>
</reference>
<evidence type="ECO:0000313" key="4">
    <source>
        <dbReference type="EMBL" id="MCU4751247.1"/>
    </source>
</evidence>
<accession>A0AAP2Z5S0</accession>
<name>A0AAP2Z5S0_9EURY</name>
<dbReference type="CDD" id="cd16148">
    <property type="entry name" value="sulfatase_like"/>
    <property type="match status" value="1"/>
</dbReference>
<evidence type="ECO:0000259" key="3">
    <source>
        <dbReference type="Pfam" id="PF00884"/>
    </source>
</evidence>
<dbReference type="InterPro" id="IPR017850">
    <property type="entry name" value="Alkaline_phosphatase_core_sf"/>
</dbReference>
<sequence>MRILVLDIDSLRPDHLGCYGYERDTSPTIDTLAEEGMRFDRCYASDTPCLPSRTALATCRMGINTGVVTHHGEGQRYNEPGEGHDPDANRVPAFRHLAENGIYTASVSQFSQRHLAYHFSANFQESIMPTATAGGPAVEDCSEVTPVAKSWLAQHATDDDWLLHVNYWDVHHPYLGIENFVDPVRESGPTPAWPDQETIDGQQEMTGIRTADLWPSASQYKPGWEEFYDYKMPESVDSPADVEQFVDGYDASIRRVDAEIDKLLACLERHGVREETAIVITADHGEAFGEHGIYAEHAFPHPACQQVPMIVSWPGVTDDAGRTGTDAQVYQFDLLPTVCELAGIDIPTDWDAEPFTPALEGDEFSGRDVIVAGHGIYTYGRAVYQDEWMYVRLIHPGVFSYPGLYNDPGLPNDGLELLHNLEDDPNQTRNLVESNPEKTAEMRALLDRWIASHLSDDWHRQQPVGARGMDPLARTASRGPYLYANPDELLKLYQEHGRSDTQIEALSRTMDAFPRER</sequence>
<organism evidence="4 5">
    <name type="scientific">Natronosalvus hydrolyticus</name>
    <dbReference type="NCBI Taxonomy" id="2979988"/>
    <lineage>
        <taxon>Archaea</taxon>
        <taxon>Methanobacteriati</taxon>
        <taxon>Methanobacteriota</taxon>
        <taxon>Stenosarchaea group</taxon>
        <taxon>Halobacteria</taxon>
        <taxon>Halobacteriales</taxon>
        <taxon>Natrialbaceae</taxon>
        <taxon>Natronosalvus</taxon>
    </lineage>
</organism>
<dbReference type="AlphaFoldDB" id="A0AAP2Z5S0"/>
<evidence type="ECO:0000313" key="5">
    <source>
        <dbReference type="Proteomes" id="UP001321047"/>
    </source>
</evidence>
<evidence type="ECO:0000256" key="1">
    <source>
        <dbReference type="ARBA" id="ARBA00008779"/>
    </source>
</evidence>
<dbReference type="RefSeq" id="WP_342806820.1">
    <property type="nucleotide sequence ID" value="NZ_JAOPJZ010000002.1"/>
</dbReference>
<keyword evidence="2" id="KW-0378">Hydrolase</keyword>
<gene>
    <name evidence="4" type="ORF">OB919_04495</name>
</gene>
<dbReference type="PANTHER" id="PTHR42693">
    <property type="entry name" value="ARYLSULFATASE FAMILY MEMBER"/>
    <property type="match status" value="1"/>
</dbReference>
<dbReference type="GO" id="GO:0004065">
    <property type="term" value="F:arylsulfatase activity"/>
    <property type="evidence" value="ECO:0007669"/>
    <property type="project" value="TreeGrafter"/>
</dbReference>
<proteinExistence type="inferred from homology"/>
<comment type="caution">
    <text evidence="4">The sequence shown here is derived from an EMBL/GenBank/DDBJ whole genome shotgun (WGS) entry which is preliminary data.</text>
</comment>
<dbReference type="Pfam" id="PF00884">
    <property type="entry name" value="Sulfatase"/>
    <property type="match status" value="1"/>
</dbReference>
<comment type="similarity">
    <text evidence="1">Belongs to the sulfatase family.</text>
</comment>
<dbReference type="SUPFAM" id="SSF53649">
    <property type="entry name" value="Alkaline phosphatase-like"/>
    <property type="match status" value="1"/>
</dbReference>
<dbReference type="PANTHER" id="PTHR42693:SF53">
    <property type="entry name" value="ENDO-4-O-SULFATASE"/>
    <property type="match status" value="1"/>
</dbReference>
<dbReference type="InterPro" id="IPR050738">
    <property type="entry name" value="Sulfatase"/>
</dbReference>
<evidence type="ECO:0000256" key="2">
    <source>
        <dbReference type="ARBA" id="ARBA00022801"/>
    </source>
</evidence>
<dbReference type="EMBL" id="JAOPJZ010000002">
    <property type="protein sequence ID" value="MCU4751247.1"/>
    <property type="molecule type" value="Genomic_DNA"/>
</dbReference>
<keyword evidence="5" id="KW-1185">Reference proteome</keyword>
<dbReference type="InterPro" id="IPR000917">
    <property type="entry name" value="Sulfatase_N"/>
</dbReference>
<feature type="domain" description="Sulfatase N-terminal" evidence="3">
    <location>
        <begin position="4"/>
        <end position="344"/>
    </location>
</feature>
<dbReference type="Proteomes" id="UP001321047">
    <property type="component" value="Unassembled WGS sequence"/>
</dbReference>